<organism evidence="2 3">
    <name type="scientific">Eiseniibacteriota bacterium</name>
    <dbReference type="NCBI Taxonomy" id="2212470"/>
    <lineage>
        <taxon>Bacteria</taxon>
        <taxon>Candidatus Eiseniibacteriota</taxon>
    </lineage>
</organism>
<accession>A0A7Y2EC56</accession>
<gene>
    <name evidence="2" type="ORF">HKN21_10195</name>
</gene>
<feature type="signal peptide" evidence="1">
    <location>
        <begin position="1"/>
        <end position="23"/>
    </location>
</feature>
<comment type="caution">
    <text evidence="2">The sequence shown here is derived from an EMBL/GenBank/DDBJ whole genome shotgun (WGS) entry which is preliminary data.</text>
</comment>
<dbReference type="AlphaFoldDB" id="A0A7Y2EC56"/>
<feature type="chain" id="PRO_5031241294" evidence="1">
    <location>
        <begin position="24"/>
        <end position="46"/>
    </location>
</feature>
<name>A0A7Y2EC56_UNCEI</name>
<dbReference type="EMBL" id="JABDJR010000406">
    <property type="protein sequence ID" value="NNF07119.1"/>
    <property type="molecule type" value="Genomic_DNA"/>
</dbReference>
<protein>
    <submittedName>
        <fullName evidence="2">Uncharacterized protein</fullName>
    </submittedName>
</protein>
<proteinExistence type="predicted"/>
<evidence type="ECO:0000313" key="2">
    <source>
        <dbReference type="EMBL" id="NNF07119.1"/>
    </source>
</evidence>
<feature type="non-terminal residue" evidence="2">
    <location>
        <position position="46"/>
    </location>
</feature>
<reference evidence="2 3" key="1">
    <citation type="submission" date="2020-03" db="EMBL/GenBank/DDBJ databases">
        <title>Metabolic flexibility allows generalist bacteria to become dominant in a frequently disturbed ecosystem.</title>
        <authorList>
            <person name="Chen Y.-J."/>
            <person name="Leung P.M."/>
            <person name="Bay S.K."/>
            <person name="Hugenholtz P."/>
            <person name="Kessler A.J."/>
            <person name="Shelley G."/>
            <person name="Waite D.W."/>
            <person name="Cook P.L."/>
            <person name="Greening C."/>
        </authorList>
    </citation>
    <scope>NUCLEOTIDE SEQUENCE [LARGE SCALE GENOMIC DNA]</scope>
    <source>
        <strain evidence="2">SS_bin_28</strain>
    </source>
</reference>
<dbReference type="Proteomes" id="UP000547674">
    <property type="component" value="Unassembled WGS sequence"/>
</dbReference>
<evidence type="ECO:0000256" key="1">
    <source>
        <dbReference type="SAM" id="SignalP"/>
    </source>
</evidence>
<keyword evidence="1" id="KW-0732">Signal</keyword>
<evidence type="ECO:0000313" key="3">
    <source>
        <dbReference type="Proteomes" id="UP000547674"/>
    </source>
</evidence>
<sequence length="46" mass="4949">MRRFAILTGALLLAFCTVSDSFAHDRSIGLKGFGPRIGVSIDPNQV</sequence>